<dbReference type="PIRSF" id="PIRSF028744">
    <property type="entry name" value="Addict_mod_HI1419"/>
    <property type="match status" value="1"/>
</dbReference>
<reference evidence="1" key="1">
    <citation type="submission" date="2012-01" db="EMBL/GenBank/DDBJ databases">
        <authorList>
            <person name="Summers A.O."/>
            <person name="Wireman J."/>
        </authorList>
    </citation>
    <scope>NUCLEOTIDE SEQUENCE</scope>
    <source>
        <strain evidence="1">AC2-58</strain>
        <plasmid evidence="1">pAC258-29</plasmid>
    </source>
</reference>
<proteinExistence type="predicted"/>
<keyword evidence="1" id="KW-0614">Plasmid</keyword>
<organism evidence="1">
    <name type="scientific">Acetobacter pasteurianus</name>
    <name type="common">Acetobacter turbidans</name>
    <dbReference type="NCBI Taxonomy" id="438"/>
    <lineage>
        <taxon>Bacteria</taxon>
        <taxon>Pseudomonadati</taxon>
        <taxon>Pseudomonadota</taxon>
        <taxon>Alphaproteobacteria</taxon>
        <taxon>Acetobacterales</taxon>
        <taxon>Acetobacteraceae</taxon>
        <taxon>Acetobacter</taxon>
    </lineage>
</organism>
<accession>I3W086</accession>
<dbReference type="AlphaFoldDB" id="I3W086"/>
<dbReference type="PANTHER" id="PTHR41791:SF1">
    <property type="entry name" value="SSL7039 PROTEIN"/>
    <property type="match status" value="1"/>
</dbReference>
<evidence type="ECO:0008006" key="2">
    <source>
        <dbReference type="Google" id="ProtNLM"/>
    </source>
</evidence>
<protein>
    <recommendedName>
        <fullName evidence="2">Addiction module antitoxin RelB</fullName>
    </recommendedName>
</protein>
<dbReference type="PANTHER" id="PTHR41791">
    <property type="entry name" value="SSL7039 PROTEIN"/>
    <property type="match status" value="1"/>
</dbReference>
<sequence length="99" mass="11200">MEIKQTREFRDWLVNLKDRRAVAKIEARLILMQAGSFGDVEPCGSGVSETRLHYGPGYRVYFIQRGAVLVIVLGGGTKRTQSRDIIKAKQIAEEVEKHL</sequence>
<dbReference type="EMBL" id="JQ418523">
    <property type="protein sequence ID" value="AFK89013.1"/>
    <property type="molecule type" value="Genomic_DNA"/>
</dbReference>
<dbReference type="NCBIfam" id="TIGR02683">
    <property type="entry name" value="upstrm_HI1419"/>
    <property type="match status" value="1"/>
</dbReference>
<geneLocation type="plasmid" evidence="1">
    <name>pAC258-29</name>
</geneLocation>
<dbReference type="InterPro" id="IPR014056">
    <property type="entry name" value="TypeIITA-like_toxin_pred"/>
</dbReference>
<evidence type="ECO:0000313" key="1">
    <source>
        <dbReference type="EMBL" id="AFK89013.1"/>
    </source>
</evidence>
<name>I3W086_ACEPA</name>